<evidence type="ECO:0000256" key="1">
    <source>
        <dbReference type="ARBA" id="ARBA00004651"/>
    </source>
</evidence>
<evidence type="ECO:0000256" key="3">
    <source>
        <dbReference type="ARBA" id="ARBA00022448"/>
    </source>
</evidence>
<feature type="transmembrane region" description="Helical" evidence="9">
    <location>
        <begin position="15"/>
        <end position="34"/>
    </location>
</feature>
<sequence length="498" mass="52356">MMGPATGVLSAVNDWLYTWVMIAMLVGTGIFLTFRTRGLQIRHFGEMVRYVGKSRQGSQGGISSFQAFAMGMATRIGIGNITGVALALILGGPGALFWMWLVAIFGMATAFAEATLAQIFKSAHHDGTFRGGPANYVLRGLRSRPLAVSFAVAMVFSMFVAMPMVQSNTIAGVLNASQGVPGWVTGLVVAVLTALVVFGGVRGVARATEIISPAMAIAYLVVAFIVVAVNIGHVPAFFSDVFYSAFGLREALAGTAGGLLAALINGLRRGLFSNEAGMGTNPNAAATATVAHPVQQGLIQSFGVFVDTMVICTATGFVIMTSGVLDLAKATPDDAGHLTTTAITQTMGGWMGWPVAIMIFFFGFSSILGAYAYGEANLVFLRASRPVHMAAKVAIVTFSFVGAILALTFVWALMDVAMFVVTVLNLVGVISLSGWVVAALRDYERQKSDIVRDGFIEVDDAGTPRRVTEPVFVPARADLPGALDGDVWAGAVNSARRA</sequence>
<evidence type="ECO:0000256" key="9">
    <source>
        <dbReference type="RuleBase" id="RU363064"/>
    </source>
</evidence>
<feature type="transmembrane region" description="Helical" evidence="9">
    <location>
        <begin position="419"/>
        <end position="440"/>
    </location>
</feature>
<keyword evidence="3 9" id="KW-0813">Transport</keyword>
<dbReference type="PROSITE" id="PS00873">
    <property type="entry name" value="NA_ALANINE_SYMP"/>
    <property type="match status" value="1"/>
</dbReference>
<feature type="transmembrane region" description="Helical" evidence="9">
    <location>
        <begin position="146"/>
        <end position="165"/>
    </location>
</feature>
<dbReference type="InterPro" id="IPR001463">
    <property type="entry name" value="Na/Ala_symport"/>
</dbReference>
<keyword evidence="4 9" id="KW-1003">Cell membrane</keyword>
<keyword evidence="7 9" id="KW-1133">Transmembrane helix</keyword>
<dbReference type="Pfam" id="PF01235">
    <property type="entry name" value="Na_Ala_symp"/>
    <property type="match status" value="1"/>
</dbReference>
<dbReference type="NCBIfam" id="TIGR00835">
    <property type="entry name" value="agcS"/>
    <property type="match status" value="1"/>
</dbReference>
<dbReference type="PRINTS" id="PR00175">
    <property type="entry name" value="NAALASMPORT"/>
</dbReference>
<evidence type="ECO:0000256" key="2">
    <source>
        <dbReference type="ARBA" id="ARBA00009261"/>
    </source>
</evidence>
<evidence type="ECO:0000256" key="4">
    <source>
        <dbReference type="ARBA" id="ARBA00022475"/>
    </source>
</evidence>
<evidence type="ECO:0000313" key="10">
    <source>
        <dbReference type="EMBL" id="QOR46589.1"/>
    </source>
</evidence>
<evidence type="ECO:0000256" key="6">
    <source>
        <dbReference type="ARBA" id="ARBA00022847"/>
    </source>
</evidence>
<keyword evidence="11" id="KW-1185">Reference proteome</keyword>
<name>A0A7M1QX65_9ACTO</name>
<accession>A0A7M1QX65</accession>
<dbReference type="GO" id="GO:0005886">
    <property type="term" value="C:plasma membrane"/>
    <property type="evidence" value="ECO:0007669"/>
    <property type="project" value="UniProtKB-SubCell"/>
</dbReference>
<dbReference type="PANTHER" id="PTHR30330:SF1">
    <property type="entry name" value="AMINO-ACID CARRIER PROTEIN ALST"/>
    <property type="match status" value="1"/>
</dbReference>
<feature type="transmembrane region" description="Helical" evidence="9">
    <location>
        <begin position="185"/>
        <end position="205"/>
    </location>
</feature>
<evidence type="ECO:0000256" key="8">
    <source>
        <dbReference type="ARBA" id="ARBA00023136"/>
    </source>
</evidence>
<proteinExistence type="inferred from homology"/>
<dbReference type="FunFam" id="1.20.1740.10:FF:000004">
    <property type="entry name" value="Sodium:alanine symporter family protein"/>
    <property type="match status" value="1"/>
</dbReference>
<dbReference type="EMBL" id="CP063213">
    <property type="protein sequence ID" value="QOR46589.1"/>
    <property type="molecule type" value="Genomic_DNA"/>
</dbReference>
<dbReference type="PANTHER" id="PTHR30330">
    <property type="entry name" value="AGSS FAMILY TRANSPORTER, SODIUM-ALANINE"/>
    <property type="match status" value="1"/>
</dbReference>
<feature type="transmembrane region" description="Helical" evidence="9">
    <location>
        <begin position="393"/>
        <end position="413"/>
    </location>
</feature>
<dbReference type="Proteomes" id="UP000595053">
    <property type="component" value="Chromosome"/>
</dbReference>
<keyword evidence="5 9" id="KW-0812">Transmembrane</keyword>
<keyword evidence="6 9" id="KW-0769">Symport</keyword>
<protein>
    <submittedName>
        <fullName evidence="10">Alanine:cation symporter family protein</fullName>
    </submittedName>
</protein>
<evidence type="ECO:0000313" key="11">
    <source>
        <dbReference type="Proteomes" id="UP000595053"/>
    </source>
</evidence>
<dbReference type="Gene3D" id="1.20.1740.10">
    <property type="entry name" value="Amino acid/polyamine transporter I"/>
    <property type="match status" value="1"/>
</dbReference>
<feature type="transmembrane region" description="Helical" evidence="9">
    <location>
        <begin position="302"/>
        <end position="325"/>
    </location>
</feature>
<dbReference type="GO" id="GO:0005283">
    <property type="term" value="F:amino acid:sodium symporter activity"/>
    <property type="evidence" value="ECO:0007669"/>
    <property type="project" value="InterPro"/>
</dbReference>
<feature type="transmembrane region" description="Helical" evidence="9">
    <location>
        <begin position="350"/>
        <end position="373"/>
    </location>
</feature>
<feature type="transmembrane region" description="Helical" evidence="9">
    <location>
        <begin position="242"/>
        <end position="264"/>
    </location>
</feature>
<feature type="transmembrane region" description="Helical" evidence="9">
    <location>
        <begin position="217"/>
        <end position="236"/>
    </location>
</feature>
<keyword evidence="8 9" id="KW-0472">Membrane</keyword>
<comment type="similarity">
    <text evidence="2 9">Belongs to the alanine or glycine:cation symporter (AGCS) (TC 2.A.25) family.</text>
</comment>
<dbReference type="AlphaFoldDB" id="A0A7M1QX65"/>
<evidence type="ECO:0000256" key="7">
    <source>
        <dbReference type="ARBA" id="ARBA00022989"/>
    </source>
</evidence>
<gene>
    <name evidence="10" type="ORF">INS88_01465</name>
</gene>
<reference evidence="10 11" key="1">
    <citation type="submission" date="2020-10" db="EMBL/GenBank/DDBJ databases">
        <title>Trueperella pecoris sp. nov. isolated from bovine and porcine specimens.</title>
        <authorList>
            <person name="Schoenecker L."/>
            <person name="Schnydrig P."/>
            <person name="Brodard I."/>
            <person name="Thomann A."/>
            <person name="Hemphill A."/>
            <person name="Rodriguez-Campos S."/>
            <person name="Perreten V."/>
            <person name="Jores J."/>
            <person name="Kittl S."/>
        </authorList>
    </citation>
    <scope>NUCLEOTIDE SEQUENCE [LARGE SCALE GENOMIC DNA]</scope>
    <source>
        <strain evidence="10 11">15A0121</strain>
    </source>
</reference>
<feature type="transmembrane region" description="Helical" evidence="9">
    <location>
        <begin position="97"/>
        <end position="120"/>
    </location>
</feature>
<organism evidence="10 11">
    <name type="scientific">Trueperella pecoris</name>
    <dbReference type="NCBI Taxonomy" id="2733571"/>
    <lineage>
        <taxon>Bacteria</taxon>
        <taxon>Bacillati</taxon>
        <taxon>Actinomycetota</taxon>
        <taxon>Actinomycetes</taxon>
        <taxon>Actinomycetales</taxon>
        <taxon>Actinomycetaceae</taxon>
        <taxon>Trueperella</taxon>
    </lineage>
</organism>
<comment type="subcellular location">
    <subcellularLocation>
        <location evidence="1 9">Cell membrane</location>
        <topology evidence="1 9">Multi-pass membrane protein</topology>
    </subcellularLocation>
</comment>
<feature type="transmembrane region" description="Helical" evidence="9">
    <location>
        <begin position="72"/>
        <end position="91"/>
    </location>
</feature>
<evidence type="ECO:0000256" key="5">
    <source>
        <dbReference type="ARBA" id="ARBA00022692"/>
    </source>
</evidence>